<dbReference type="EMBL" id="LLXE01000335">
    <property type="protein sequence ID" value="KUM57777.1"/>
    <property type="molecule type" value="Genomic_DNA"/>
</dbReference>
<protein>
    <submittedName>
        <fullName evidence="2">Uncharacterized protein</fullName>
    </submittedName>
</protein>
<accession>A0A101MC15</accession>
<name>A0A101MC15_PENFR</name>
<evidence type="ECO:0000313" key="2">
    <source>
        <dbReference type="EMBL" id="KUM57777.1"/>
    </source>
</evidence>
<evidence type="ECO:0000256" key="1">
    <source>
        <dbReference type="SAM" id="MobiDB-lite"/>
    </source>
</evidence>
<feature type="region of interest" description="Disordered" evidence="1">
    <location>
        <begin position="1"/>
        <end position="99"/>
    </location>
</feature>
<feature type="compositionally biased region" description="Basic and acidic residues" evidence="1">
    <location>
        <begin position="7"/>
        <end position="21"/>
    </location>
</feature>
<comment type="caution">
    <text evidence="2">The sequence shown here is derived from an EMBL/GenBank/DDBJ whole genome shotgun (WGS) entry which is preliminary data.</text>
</comment>
<sequence length="99" mass="10963">MASNNHNDSHGRIPNTGKEHTIVLPFAQNSNPSGETTGSSGLNRGDTSLEKSWKPTFDRQHSWSNEDRKHQLQERLHGSEKGKEMGPPSPPLRLGPLDL</sequence>
<proteinExistence type="predicted"/>
<dbReference type="Proteomes" id="UP000055045">
    <property type="component" value="Unassembled WGS sequence"/>
</dbReference>
<organism evidence="2 3">
    <name type="scientific">Penicillium freii</name>
    <dbReference type="NCBI Taxonomy" id="48697"/>
    <lineage>
        <taxon>Eukaryota</taxon>
        <taxon>Fungi</taxon>
        <taxon>Dikarya</taxon>
        <taxon>Ascomycota</taxon>
        <taxon>Pezizomycotina</taxon>
        <taxon>Eurotiomycetes</taxon>
        <taxon>Eurotiomycetidae</taxon>
        <taxon>Eurotiales</taxon>
        <taxon>Aspergillaceae</taxon>
        <taxon>Penicillium</taxon>
    </lineage>
</organism>
<reference evidence="2 3" key="1">
    <citation type="submission" date="2015-10" db="EMBL/GenBank/DDBJ databases">
        <title>Genome sequencing of Penicillium freii.</title>
        <authorList>
            <person name="Nguyen H.D."/>
            <person name="Visagie C.M."/>
            <person name="Seifert K.A."/>
        </authorList>
    </citation>
    <scope>NUCLEOTIDE SEQUENCE [LARGE SCALE GENOMIC DNA]</scope>
    <source>
        <strain evidence="2 3">DAOM 242723</strain>
    </source>
</reference>
<keyword evidence="3" id="KW-1185">Reference proteome</keyword>
<dbReference type="AlphaFoldDB" id="A0A101MC15"/>
<feature type="compositionally biased region" description="Basic and acidic residues" evidence="1">
    <location>
        <begin position="47"/>
        <end position="84"/>
    </location>
</feature>
<feature type="compositionally biased region" description="Polar residues" evidence="1">
    <location>
        <begin position="27"/>
        <end position="46"/>
    </location>
</feature>
<gene>
    <name evidence="2" type="ORF">ACN42_g9395</name>
</gene>
<evidence type="ECO:0000313" key="3">
    <source>
        <dbReference type="Proteomes" id="UP000055045"/>
    </source>
</evidence>